<dbReference type="InterPro" id="IPR005494">
    <property type="entry name" value="GSPS_pre-ATP-grasp-like_dom"/>
</dbReference>
<dbReference type="Proteomes" id="UP001624684">
    <property type="component" value="Unassembled WGS sequence"/>
</dbReference>
<evidence type="ECO:0000259" key="6">
    <source>
        <dbReference type="Pfam" id="PF03738"/>
    </source>
</evidence>
<organism evidence="7 8">
    <name type="scientific">Moraxella oculi</name>
    <dbReference type="NCBI Taxonomy" id="2940516"/>
    <lineage>
        <taxon>Bacteria</taxon>
        <taxon>Pseudomonadati</taxon>
        <taxon>Pseudomonadota</taxon>
        <taxon>Gammaproteobacteria</taxon>
        <taxon>Moraxellales</taxon>
        <taxon>Moraxellaceae</taxon>
        <taxon>Moraxella</taxon>
    </lineage>
</organism>
<keyword evidence="1 7" id="KW-0436">Ligase</keyword>
<dbReference type="SUPFAM" id="SSF56059">
    <property type="entry name" value="Glutathione synthetase ATP-binding domain-like"/>
    <property type="match status" value="1"/>
</dbReference>
<sequence length="382" mass="44033">MKRITTQPNQIWHHDLARMGFEHVSIDPFYWQHHWQDDAYYVFDDGEINTLTKATKELHQMYFSAARHIIKTGDYARLGIDDESAVLIEQSFQPDTPTLYGRFDLCYDGTNTPKLYEYNADTPTLILESGVAQRHWLQTHENLGHAKQCNSIYERLMVEFRALKGRTLYLTAMSDESEDVMATRHLQDIARQSGLDARFIDISDIGFHETQQAFVDLYDEPIELLFKLYPWEWLLQEEFGQHIANGRTTFIEPAYKLLFSNKAMLVVLWELFPDHPNLLPTYLEASQFSGEFIKKPYFSRQGANISLHTHDFSLQTGGNYGTEGFVYQQAQLPPTFTDQHGDIKHAIISSWIIGHGAAGIGIRESHSAITGDDSIFVPHIFY</sequence>
<evidence type="ECO:0000313" key="7">
    <source>
        <dbReference type="EMBL" id="MFL1731964.1"/>
    </source>
</evidence>
<evidence type="ECO:0000256" key="2">
    <source>
        <dbReference type="ARBA" id="ARBA00022723"/>
    </source>
</evidence>
<evidence type="ECO:0000313" key="8">
    <source>
        <dbReference type="Proteomes" id="UP001624684"/>
    </source>
</evidence>
<dbReference type="EC" id="6.3.1.-" evidence="7"/>
<keyword evidence="3" id="KW-0547">Nucleotide-binding</keyword>
<dbReference type="EMBL" id="JBJJXE010000003">
    <property type="protein sequence ID" value="MFL1731964.1"/>
    <property type="molecule type" value="Genomic_DNA"/>
</dbReference>
<reference evidence="7 8" key="1">
    <citation type="submission" date="2024-11" db="EMBL/GenBank/DDBJ databases">
        <title>First Report of Moraxella oculi in Brazil in an Infectious Bovine Keratoconjunctivitis Outbreak.</title>
        <authorList>
            <person name="Carvalho C.V."/>
            <person name="Domingues R."/>
            <person name="Coutinho C."/>
            <person name="Honorio N.T.B.S."/>
            <person name="Faza D.R.L.R."/>
            <person name="Carvalho W.A."/>
            <person name="Machado A.B.F."/>
            <person name="Martins M.F."/>
            <person name="Gaspar E.B."/>
        </authorList>
    </citation>
    <scope>NUCLEOTIDE SEQUENCE [LARGE SCALE GENOMIC DNA]</scope>
    <source>
        <strain evidence="7 8">2117LE</strain>
    </source>
</reference>
<dbReference type="GO" id="GO:0016874">
    <property type="term" value="F:ligase activity"/>
    <property type="evidence" value="ECO:0007669"/>
    <property type="project" value="UniProtKB-KW"/>
</dbReference>
<dbReference type="InterPro" id="IPR016185">
    <property type="entry name" value="PreATP-grasp_dom_sf"/>
</dbReference>
<keyword evidence="8" id="KW-1185">Reference proteome</keyword>
<accession>A0ABW8U4P5</accession>
<keyword evidence="4" id="KW-0067">ATP-binding</keyword>
<evidence type="ECO:0000256" key="3">
    <source>
        <dbReference type="ARBA" id="ARBA00022741"/>
    </source>
</evidence>
<evidence type="ECO:0000256" key="4">
    <source>
        <dbReference type="ARBA" id="ARBA00022840"/>
    </source>
</evidence>
<keyword evidence="2" id="KW-0479">Metal-binding</keyword>
<evidence type="ECO:0000256" key="5">
    <source>
        <dbReference type="ARBA" id="ARBA00022842"/>
    </source>
</evidence>
<proteinExistence type="predicted"/>
<dbReference type="SUPFAM" id="SSF52440">
    <property type="entry name" value="PreATP-grasp domain"/>
    <property type="match status" value="1"/>
</dbReference>
<comment type="caution">
    <text evidence="7">The sequence shown here is derived from an EMBL/GenBank/DDBJ whole genome shotgun (WGS) entry which is preliminary data.</text>
</comment>
<feature type="domain" description="Glutathionylspermidine synthase pre-ATP-grasp-like" evidence="6">
    <location>
        <begin position="12"/>
        <end position="381"/>
    </location>
</feature>
<dbReference type="Gene3D" id="3.30.1490.330">
    <property type="match status" value="1"/>
</dbReference>
<evidence type="ECO:0000256" key="1">
    <source>
        <dbReference type="ARBA" id="ARBA00022598"/>
    </source>
</evidence>
<keyword evidence="5" id="KW-0460">Magnesium</keyword>
<gene>
    <name evidence="7" type="ORF">ACJHVH_02970</name>
</gene>
<dbReference type="Pfam" id="PF03738">
    <property type="entry name" value="GSP_synth"/>
    <property type="match status" value="1"/>
</dbReference>
<protein>
    <submittedName>
        <fullName evidence="7">Glutathionylspermidine synthase family protein</fullName>
        <ecNumber evidence="7">6.3.1.-</ecNumber>
    </submittedName>
</protein>
<name>A0ABW8U4P5_9GAMM</name>
<dbReference type="RefSeq" id="WP_407068713.1">
    <property type="nucleotide sequence ID" value="NZ_JBJJXE010000003.1"/>
</dbReference>